<dbReference type="GO" id="GO:0005930">
    <property type="term" value="C:axoneme"/>
    <property type="evidence" value="ECO:0007669"/>
    <property type="project" value="TreeGrafter"/>
</dbReference>
<dbReference type="InterPro" id="IPR036872">
    <property type="entry name" value="CH_dom_sf"/>
</dbReference>
<evidence type="ECO:0000256" key="1">
    <source>
        <dbReference type="SAM" id="MobiDB-lite"/>
    </source>
</evidence>
<dbReference type="EMBL" id="CAJNOR010002250">
    <property type="protein sequence ID" value="CAF1268469.1"/>
    <property type="molecule type" value="Genomic_DNA"/>
</dbReference>
<dbReference type="Pfam" id="PF06294">
    <property type="entry name" value="CH_2"/>
    <property type="match status" value="1"/>
</dbReference>
<accession>A0A815BD45</accession>
<dbReference type="GO" id="GO:0008017">
    <property type="term" value="F:microtubule binding"/>
    <property type="evidence" value="ECO:0007669"/>
    <property type="project" value="TreeGrafter"/>
</dbReference>
<dbReference type="GO" id="GO:0051493">
    <property type="term" value="P:regulation of cytoskeleton organization"/>
    <property type="evidence" value="ECO:0007669"/>
    <property type="project" value="TreeGrafter"/>
</dbReference>
<keyword evidence="4" id="KW-1185">Reference proteome</keyword>
<organism evidence="3 4">
    <name type="scientific">Adineta ricciae</name>
    <name type="common">Rotifer</name>
    <dbReference type="NCBI Taxonomy" id="249248"/>
    <lineage>
        <taxon>Eukaryota</taxon>
        <taxon>Metazoa</taxon>
        <taxon>Spiralia</taxon>
        <taxon>Gnathifera</taxon>
        <taxon>Rotifera</taxon>
        <taxon>Eurotatoria</taxon>
        <taxon>Bdelloidea</taxon>
        <taxon>Adinetida</taxon>
        <taxon>Adinetidae</taxon>
        <taxon>Adineta</taxon>
    </lineage>
</organism>
<dbReference type="Proteomes" id="UP000663828">
    <property type="component" value="Unassembled WGS sequence"/>
</dbReference>
<dbReference type="AlphaFoldDB" id="A0A815BD45"/>
<evidence type="ECO:0000259" key="2">
    <source>
        <dbReference type="Pfam" id="PF06294"/>
    </source>
</evidence>
<name>A0A815BD45_ADIRI</name>
<dbReference type="InterPro" id="IPR052111">
    <property type="entry name" value="Spermatogenesis_Ciliary_MAP"/>
</dbReference>
<feature type="region of interest" description="Disordered" evidence="1">
    <location>
        <begin position="219"/>
        <end position="249"/>
    </location>
</feature>
<dbReference type="InterPro" id="IPR010441">
    <property type="entry name" value="CH_2"/>
</dbReference>
<protein>
    <recommendedName>
        <fullName evidence="2">CH-like domain-containing protein</fullName>
    </recommendedName>
</protein>
<proteinExistence type="predicted"/>
<dbReference type="PANTHER" id="PTHR12509">
    <property type="entry name" value="SPERMATOGENESIS-ASSOCIATED 4-RELATED"/>
    <property type="match status" value="1"/>
</dbReference>
<sequence length="289" mass="33199">MVARTPREILRWLESLYLTYPVVIPRWDLANGFAYGEILHAYFCKEINMLSFINGRAVNARLLNWALIKQFLAKKKLPIPSHLIDATLHGKDGAAEELLEQTYQLLTNKQAFIDPPYGRDAEYSDHPYQQNLQYFEQANTCKAIKNNTKITELITDPSYAYHSKKCEAIIEQARADRQTIRAAHPQRFRAKRTLAERCFREPLQADLSPQDWYTKSFDSGSRSAVSLSNKSTTKLQSRHTSADISKNASTMQRYDEGRIEANEDSSLYKEIILRQHAVPLGDLIQTIET</sequence>
<feature type="domain" description="CH-like" evidence="2">
    <location>
        <begin position="9"/>
        <end position="103"/>
    </location>
</feature>
<reference evidence="3" key="1">
    <citation type="submission" date="2021-02" db="EMBL/GenBank/DDBJ databases">
        <authorList>
            <person name="Nowell W R."/>
        </authorList>
    </citation>
    <scope>NUCLEOTIDE SEQUENCE</scope>
</reference>
<evidence type="ECO:0000313" key="4">
    <source>
        <dbReference type="Proteomes" id="UP000663828"/>
    </source>
</evidence>
<dbReference type="PANTHER" id="PTHR12509:SF8">
    <property type="entry name" value="SPERMATOGENESIS-ASSOCIATED PROTEIN 4"/>
    <property type="match status" value="1"/>
</dbReference>
<gene>
    <name evidence="3" type="ORF">XAT740_LOCUS27162</name>
</gene>
<evidence type="ECO:0000313" key="3">
    <source>
        <dbReference type="EMBL" id="CAF1268469.1"/>
    </source>
</evidence>
<dbReference type="Gene3D" id="1.10.418.10">
    <property type="entry name" value="Calponin-like domain"/>
    <property type="match status" value="1"/>
</dbReference>
<comment type="caution">
    <text evidence="3">The sequence shown here is derived from an EMBL/GenBank/DDBJ whole genome shotgun (WGS) entry which is preliminary data.</text>
</comment>